<dbReference type="GeneTree" id="ENSGT01030000239556"/>
<dbReference type="Ensembl" id="ENSPSMT00000034246.1">
    <property type="protein sequence ID" value="ENSPSMP00000029671.1"/>
    <property type="gene ID" value="ENSPSMG00000020596.1"/>
</dbReference>
<proteinExistence type="predicted"/>
<evidence type="ECO:0000313" key="1">
    <source>
        <dbReference type="Ensembl" id="ENSPSMP00000029671.1"/>
    </source>
</evidence>
<evidence type="ECO:0000313" key="2">
    <source>
        <dbReference type="Proteomes" id="UP000694414"/>
    </source>
</evidence>
<dbReference type="Proteomes" id="UP000694414">
    <property type="component" value="Unplaced"/>
</dbReference>
<accession>A0A8C9A860</accession>
<organism evidence="1 2">
    <name type="scientific">Prolemur simus</name>
    <name type="common">Greater bamboo lemur</name>
    <name type="synonym">Hapalemur simus</name>
    <dbReference type="NCBI Taxonomy" id="1328070"/>
    <lineage>
        <taxon>Eukaryota</taxon>
        <taxon>Metazoa</taxon>
        <taxon>Chordata</taxon>
        <taxon>Craniata</taxon>
        <taxon>Vertebrata</taxon>
        <taxon>Euteleostomi</taxon>
        <taxon>Mammalia</taxon>
        <taxon>Eutheria</taxon>
        <taxon>Euarchontoglires</taxon>
        <taxon>Primates</taxon>
        <taxon>Strepsirrhini</taxon>
        <taxon>Lemuriformes</taxon>
        <taxon>Lemuridae</taxon>
        <taxon>Prolemur</taxon>
    </lineage>
</organism>
<name>A0A8C9A860_PROSS</name>
<keyword evidence="2" id="KW-1185">Reference proteome</keyword>
<dbReference type="PANTHER" id="PTHR46254:SF3">
    <property type="entry name" value="SECRETED PROTEIN"/>
    <property type="match status" value="1"/>
</dbReference>
<dbReference type="AlphaFoldDB" id="A0A8C9A860"/>
<reference evidence="1" key="2">
    <citation type="submission" date="2025-09" db="UniProtKB">
        <authorList>
            <consortium name="Ensembl"/>
        </authorList>
    </citation>
    <scope>IDENTIFICATION</scope>
</reference>
<protein>
    <submittedName>
        <fullName evidence="1">Uncharacterized protein</fullName>
    </submittedName>
</protein>
<sequence length="120" mass="13528">MKSYSVAWARVPWRQPSSQQPQTPGLKQSSCLSLPSSWDYRHTYFFLILVETGSHLAEAGVEPLTSSDPPTLVTQSARITGVSRGAWLVRNCLSISSYSCHLLSLDRDGLQRLFRLYLNR</sequence>
<reference evidence="1" key="1">
    <citation type="submission" date="2025-08" db="UniProtKB">
        <authorList>
            <consortium name="Ensembl"/>
        </authorList>
    </citation>
    <scope>IDENTIFICATION</scope>
</reference>
<dbReference type="PRINTS" id="PR02045">
    <property type="entry name" value="F138DOMAIN"/>
</dbReference>
<dbReference type="PANTHER" id="PTHR46254">
    <property type="entry name" value="PROTEIN GVQW1-RELATED"/>
    <property type="match status" value="1"/>
</dbReference>